<keyword evidence="2" id="KW-0238">DNA-binding</keyword>
<dbReference type="AlphaFoldDB" id="A0A225E3Q5"/>
<sequence>MPKTRPVPALWREEVFHAAPGLAAAETLFDSLPDALFCVKDRDRRYVAANTAFVRAAGRRTRAELLGRTAREVFPAALAAGYEQQDDQVLSEGTAVHDRLEMVTRQDGGIGWFVSQKLPVRDAGGRIVALAGISRDLGTPAAQGGSLDPLAAALDTLHRDYAAPLRIGVLAKKAGLSNSQFQRRVSEMTGLTPRQLLTKARVEAAALALRGGDEPLGELAARCGFYDQAALSRQFRAYTGLSPGEYRRAFRA</sequence>
<comment type="caution">
    <text evidence="5">The sequence shown here is derived from an EMBL/GenBank/DDBJ whole genome shotgun (WGS) entry which is preliminary data.</text>
</comment>
<dbReference type="InterPro" id="IPR000014">
    <property type="entry name" value="PAS"/>
</dbReference>
<dbReference type="PANTHER" id="PTHR46796">
    <property type="entry name" value="HTH-TYPE TRANSCRIPTIONAL ACTIVATOR RHAS-RELATED"/>
    <property type="match status" value="1"/>
</dbReference>
<dbReference type="SUPFAM" id="SSF46689">
    <property type="entry name" value="Homeodomain-like"/>
    <property type="match status" value="2"/>
</dbReference>
<dbReference type="Gene3D" id="1.10.10.60">
    <property type="entry name" value="Homeodomain-like"/>
    <property type="match status" value="1"/>
</dbReference>
<protein>
    <submittedName>
        <fullName evidence="5">Transcriptional Regulator, AraC family protein</fullName>
    </submittedName>
</protein>
<dbReference type="GO" id="GO:0043565">
    <property type="term" value="F:sequence-specific DNA binding"/>
    <property type="evidence" value="ECO:0007669"/>
    <property type="project" value="InterPro"/>
</dbReference>
<evidence type="ECO:0000313" key="5">
    <source>
        <dbReference type="EMBL" id="OWK43027.1"/>
    </source>
</evidence>
<evidence type="ECO:0000256" key="2">
    <source>
        <dbReference type="ARBA" id="ARBA00023125"/>
    </source>
</evidence>
<keyword evidence="6" id="KW-1185">Reference proteome</keyword>
<keyword evidence="1" id="KW-0805">Transcription regulation</keyword>
<name>A0A225E3Q5_9BACT</name>
<dbReference type="SUPFAM" id="SSF55785">
    <property type="entry name" value="PYP-like sensor domain (PAS domain)"/>
    <property type="match status" value="1"/>
</dbReference>
<evidence type="ECO:0000256" key="1">
    <source>
        <dbReference type="ARBA" id="ARBA00023015"/>
    </source>
</evidence>
<dbReference type="SMART" id="SM00342">
    <property type="entry name" value="HTH_ARAC"/>
    <property type="match status" value="1"/>
</dbReference>
<reference evidence="6" key="1">
    <citation type="submission" date="2017-06" db="EMBL/GenBank/DDBJ databases">
        <title>Genome analysis of Fimbriiglobus ruber SP5, the first member of the order Planctomycetales with confirmed chitinolytic capability.</title>
        <authorList>
            <person name="Ravin N.V."/>
            <person name="Rakitin A.L."/>
            <person name="Ivanova A.A."/>
            <person name="Beletsky A.V."/>
            <person name="Kulichevskaya I.S."/>
            <person name="Mardanov A.V."/>
            <person name="Dedysh S.N."/>
        </authorList>
    </citation>
    <scope>NUCLEOTIDE SEQUENCE [LARGE SCALE GENOMIC DNA]</scope>
    <source>
        <strain evidence="6">SP5</strain>
    </source>
</reference>
<dbReference type="InterPro" id="IPR009057">
    <property type="entry name" value="Homeodomain-like_sf"/>
</dbReference>
<accession>A0A225E3Q5</accession>
<dbReference type="Pfam" id="PF08448">
    <property type="entry name" value="PAS_4"/>
    <property type="match status" value="1"/>
</dbReference>
<dbReference type="PROSITE" id="PS00041">
    <property type="entry name" value="HTH_ARAC_FAMILY_1"/>
    <property type="match status" value="1"/>
</dbReference>
<dbReference type="InterPro" id="IPR018062">
    <property type="entry name" value="HTH_AraC-typ_CS"/>
</dbReference>
<dbReference type="GO" id="GO:0003700">
    <property type="term" value="F:DNA-binding transcription factor activity"/>
    <property type="evidence" value="ECO:0007669"/>
    <property type="project" value="InterPro"/>
</dbReference>
<organism evidence="5 6">
    <name type="scientific">Fimbriiglobus ruber</name>
    <dbReference type="NCBI Taxonomy" id="1908690"/>
    <lineage>
        <taxon>Bacteria</taxon>
        <taxon>Pseudomonadati</taxon>
        <taxon>Planctomycetota</taxon>
        <taxon>Planctomycetia</taxon>
        <taxon>Gemmatales</taxon>
        <taxon>Gemmataceae</taxon>
        <taxon>Fimbriiglobus</taxon>
    </lineage>
</organism>
<proteinExistence type="predicted"/>
<dbReference type="RefSeq" id="WP_088253937.1">
    <property type="nucleotide sequence ID" value="NZ_NIDE01000004.1"/>
</dbReference>
<evidence type="ECO:0000256" key="3">
    <source>
        <dbReference type="ARBA" id="ARBA00023163"/>
    </source>
</evidence>
<gene>
    <name evidence="5" type="ORF">FRUB_02626</name>
</gene>
<dbReference type="PANTHER" id="PTHR46796:SF13">
    <property type="entry name" value="HTH-TYPE TRANSCRIPTIONAL ACTIVATOR RHAS"/>
    <property type="match status" value="1"/>
</dbReference>
<dbReference type="EMBL" id="NIDE01000004">
    <property type="protein sequence ID" value="OWK43027.1"/>
    <property type="molecule type" value="Genomic_DNA"/>
</dbReference>
<dbReference type="InterPro" id="IPR050204">
    <property type="entry name" value="AraC_XylS_family_regulators"/>
</dbReference>
<dbReference type="NCBIfam" id="TIGR00229">
    <property type="entry name" value="sensory_box"/>
    <property type="match status" value="1"/>
</dbReference>
<dbReference type="InterPro" id="IPR013656">
    <property type="entry name" value="PAS_4"/>
</dbReference>
<dbReference type="InterPro" id="IPR018060">
    <property type="entry name" value="HTH_AraC"/>
</dbReference>
<evidence type="ECO:0000313" key="6">
    <source>
        <dbReference type="Proteomes" id="UP000214646"/>
    </source>
</evidence>
<evidence type="ECO:0000259" key="4">
    <source>
        <dbReference type="PROSITE" id="PS01124"/>
    </source>
</evidence>
<dbReference type="Proteomes" id="UP000214646">
    <property type="component" value="Unassembled WGS sequence"/>
</dbReference>
<feature type="domain" description="HTH araC/xylS-type" evidence="4">
    <location>
        <begin position="151"/>
        <end position="249"/>
    </location>
</feature>
<keyword evidence="3" id="KW-0804">Transcription</keyword>
<dbReference type="PROSITE" id="PS01124">
    <property type="entry name" value="HTH_ARAC_FAMILY_2"/>
    <property type="match status" value="1"/>
</dbReference>
<dbReference type="Pfam" id="PF12833">
    <property type="entry name" value="HTH_18"/>
    <property type="match status" value="1"/>
</dbReference>
<dbReference type="OrthoDB" id="9806208at2"/>
<dbReference type="Gene3D" id="3.30.450.20">
    <property type="entry name" value="PAS domain"/>
    <property type="match status" value="1"/>
</dbReference>
<dbReference type="InterPro" id="IPR035965">
    <property type="entry name" value="PAS-like_dom_sf"/>
</dbReference>